<name>A0A8S4P072_OWEFU</name>
<gene>
    <name evidence="2" type="ORF">OFUS_LOCUS12277</name>
</gene>
<organism evidence="2 3">
    <name type="scientific">Owenia fusiformis</name>
    <name type="common">Polychaete worm</name>
    <dbReference type="NCBI Taxonomy" id="6347"/>
    <lineage>
        <taxon>Eukaryota</taxon>
        <taxon>Metazoa</taxon>
        <taxon>Spiralia</taxon>
        <taxon>Lophotrochozoa</taxon>
        <taxon>Annelida</taxon>
        <taxon>Polychaeta</taxon>
        <taxon>Sedentaria</taxon>
        <taxon>Canalipalpata</taxon>
        <taxon>Sabellida</taxon>
        <taxon>Oweniida</taxon>
        <taxon>Oweniidae</taxon>
        <taxon>Owenia</taxon>
    </lineage>
</organism>
<dbReference type="AlphaFoldDB" id="A0A8S4P072"/>
<reference evidence="2" key="1">
    <citation type="submission" date="2022-03" db="EMBL/GenBank/DDBJ databases">
        <authorList>
            <person name="Martin C."/>
        </authorList>
    </citation>
    <scope>NUCLEOTIDE SEQUENCE</scope>
</reference>
<accession>A0A8S4P072</accession>
<feature type="region of interest" description="Disordered" evidence="1">
    <location>
        <begin position="83"/>
        <end position="171"/>
    </location>
</feature>
<evidence type="ECO:0000313" key="3">
    <source>
        <dbReference type="Proteomes" id="UP000749559"/>
    </source>
</evidence>
<dbReference type="Proteomes" id="UP000749559">
    <property type="component" value="Unassembled WGS sequence"/>
</dbReference>
<sequence length="357" mass="39337">MPSSTMGLQPASGSSIIQRVRRQISNEKSLWGGLGTTIIKESDIMPRRNTGHYNDFGFKGGVARSASFDGTYESPYANPQHALKISGFTKREKRRQSGIPKLSATPGYDRTHSAHERRPSWSEDGSSDTSSLPGTESSDFDPAAGLHNGVVNGMYTSTPKRNGDDDTDCESLPESVASAPIMGNGCLEDIQEYGEIDKELEKVYQNMHRQYQKFFQISRLKSKPGVHCKCSGSKHSTNCNISFSLNSSLENGALSESENLPCNCRYDNLETEHHSNQNGGHSNRCSSHKCRLENSECSNYEHSSASHEDEEDYNKNNFISRIPTSTPTSHEQGGLLLLPVSFYSFCVSSNVKEAGIQ</sequence>
<evidence type="ECO:0000313" key="2">
    <source>
        <dbReference type="EMBL" id="CAH1786364.1"/>
    </source>
</evidence>
<dbReference type="EMBL" id="CAIIXF020000006">
    <property type="protein sequence ID" value="CAH1786364.1"/>
    <property type="molecule type" value="Genomic_DNA"/>
</dbReference>
<proteinExistence type="predicted"/>
<comment type="caution">
    <text evidence="2">The sequence shown here is derived from an EMBL/GenBank/DDBJ whole genome shotgun (WGS) entry which is preliminary data.</text>
</comment>
<feature type="compositionally biased region" description="Basic and acidic residues" evidence="1">
    <location>
        <begin position="109"/>
        <end position="121"/>
    </location>
</feature>
<keyword evidence="3" id="KW-1185">Reference proteome</keyword>
<evidence type="ECO:0000256" key="1">
    <source>
        <dbReference type="SAM" id="MobiDB-lite"/>
    </source>
</evidence>
<protein>
    <submittedName>
        <fullName evidence="2">Uncharacterized protein</fullName>
    </submittedName>
</protein>
<feature type="compositionally biased region" description="Low complexity" evidence="1">
    <location>
        <begin position="122"/>
        <end position="131"/>
    </location>
</feature>